<dbReference type="PANTHER" id="PTHR23301">
    <property type="entry name" value="CHITIN BINDING PERITROPHIN-A"/>
    <property type="match status" value="1"/>
</dbReference>
<evidence type="ECO:0000256" key="4">
    <source>
        <dbReference type="ARBA" id="ARBA00023157"/>
    </source>
</evidence>
<keyword evidence="4" id="KW-1015">Disulfide bond</keyword>
<feature type="compositionally biased region" description="Polar residues" evidence="6">
    <location>
        <begin position="67"/>
        <end position="84"/>
    </location>
</feature>
<protein>
    <recommendedName>
        <fullName evidence="7">Chitin-binding type-2 domain-containing protein</fullName>
    </recommendedName>
</protein>
<feature type="region of interest" description="Disordered" evidence="6">
    <location>
        <begin position="62"/>
        <end position="84"/>
    </location>
</feature>
<organism evidence="8">
    <name type="scientific">Oppiella nova</name>
    <dbReference type="NCBI Taxonomy" id="334625"/>
    <lineage>
        <taxon>Eukaryota</taxon>
        <taxon>Metazoa</taxon>
        <taxon>Ecdysozoa</taxon>
        <taxon>Arthropoda</taxon>
        <taxon>Chelicerata</taxon>
        <taxon>Arachnida</taxon>
        <taxon>Acari</taxon>
        <taxon>Acariformes</taxon>
        <taxon>Sarcoptiformes</taxon>
        <taxon>Oribatida</taxon>
        <taxon>Brachypylina</taxon>
        <taxon>Oppioidea</taxon>
        <taxon>Oppiidae</taxon>
        <taxon>Oppiella</taxon>
    </lineage>
</organism>
<dbReference type="InterPro" id="IPR051940">
    <property type="entry name" value="Chitin_bind-dev_reg"/>
</dbReference>
<dbReference type="GO" id="GO:0008061">
    <property type="term" value="F:chitin binding"/>
    <property type="evidence" value="ECO:0007669"/>
    <property type="project" value="UniProtKB-KW"/>
</dbReference>
<evidence type="ECO:0000313" key="8">
    <source>
        <dbReference type="EMBL" id="CAD7662101.1"/>
    </source>
</evidence>
<evidence type="ECO:0000256" key="1">
    <source>
        <dbReference type="ARBA" id="ARBA00022669"/>
    </source>
</evidence>
<keyword evidence="2" id="KW-0732">Signal</keyword>
<keyword evidence="1" id="KW-0147">Chitin-binding</keyword>
<dbReference type="SUPFAM" id="SSF57625">
    <property type="entry name" value="Invertebrate chitin-binding proteins"/>
    <property type="match status" value="4"/>
</dbReference>
<feature type="domain" description="Chitin-binding type-2" evidence="7">
    <location>
        <begin position="214"/>
        <end position="276"/>
    </location>
</feature>
<proteinExistence type="predicted"/>
<keyword evidence="5" id="KW-0325">Glycoprotein</keyword>
<dbReference type="InterPro" id="IPR002557">
    <property type="entry name" value="Chitin-bd_dom"/>
</dbReference>
<evidence type="ECO:0000313" key="9">
    <source>
        <dbReference type="Proteomes" id="UP000728032"/>
    </source>
</evidence>
<gene>
    <name evidence="8" type="ORF">ONB1V03_LOCUS18661</name>
</gene>
<dbReference type="OrthoDB" id="6358068at2759"/>
<accession>A0A7R9MKT2</accession>
<dbReference type="AlphaFoldDB" id="A0A7R9MKT2"/>
<sequence>INTQCMGPKDCLYPHPTNCHQFIHCEVNADGVTGRPTVKDCPANLEWNDSTKQCDWPSDDTCGNGGQTPSQEPVITSSTGNTNAGTRSTANIPSQEFVCPVEDIQNTQCMGPKDCLYPHPKHCDQYIHCEVNADGQTGRPTIKDCPDGLYWDDTNKICNWPDQSTCPASPTPDTHISTTGRDCDCSCSSTPVSPDIPSPTPALEFTCPAEDIANTQCMGPKDCLYPHPTNCDQFIHCEVNADGVTGRPTVKNCPPGLEWNDNTKQCDWPSQSTCVVVSTPVDTELSTPKSDFICPEKDIIETQCMGPKDCLYPHPSACNLYIHCEVNADGRTGRPTVKNCPGILEWNNREKICDWPGLSTCREIPTNMIDI</sequence>
<evidence type="ECO:0000256" key="5">
    <source>
        <dbReference type="ARBA" id="ARBA00023180"/>
    </source>
</evidence>
<dbReference type="PROSITE" id="PS50940">
    <property type="entry name" value="CHIT_BIND_II"/>
    <property type="match status" value="4"/>
</dbReference>
<evidence type="ECO:0000256" key="3">
    <source>
        <dbReference type="ARBA" id="ARBA00022737"/>
    </source>
</evidence>
<feature type="non-terminal residue" evidence="8">
    <location>
        <position position="1"/>
    </location>
</feature>
<dbReference type="SMART" id="SM00494">
    <property type="entry name" value="ChtBD2"/>
    <property type="match status" value="4"/>
</dbReference>
<dbReference type="Gene3D" id="2.170.140.10">
    <property type="entry name" value="Chitin binding domain"/>
    <property type="match status" value="4"/>
</dbReference>
<dbReference type="InterPro" id="IPR036508">
    <property type="entry name" value="Chitin-bd_dom_sf"/>
</dbReference>
<feature type="domain" description="Chitin-binding type-2" evidence="7">
    <location>
        <begin position="301"/>
        <end position="363"/>
    </location>
</feature>
<dbReference type="EMBL" id="OC941127">
    <property type="protein sequence ID" value="CAD7662101.1"/>
    <property type="molecule type" value="Genomic_DNA"/>
</dbReference>
<dbReference type="PANTHER" id="PTHR23301:SF0">
    <property type="entry name" value="CHITIN-BINDING TYPE-2 DOMAIN-CONTAINING PROTEIN-RELATED"/>
    <property type="match status" value="1"/>
</dbReference>
<keyword evidence="9" id="KW-1185">Reference proteome</keyword>
<dbReference type="Pfam" id="PF01607">
    <property type="entry name" value="CBM_14"/>
    <property type="match status" value="4"/>
</dbReference>
<evidence type="ECO:0000259" key="7">
    <source>
        <dbReference type="PROSITE" id="PS50940"/>
    </source>
</evidence>
<reference evidence="8" key="1">
    <citation type="submission" date="2020-11" db="EMBL/GenBank/DDBJ databases">
        <authorList>
            <person name="Tran Van P."/>
        </authorList>
    </citation>
    <scope>NUCLEOTIDE SEQUENCE</scope>
</reference>
<feature type="domain" description="Chitin-binding type-2" evidence="7">
    <location>
        <begin position="2"/>
        <end position="64"/>
    </location>
</feature>
<dbReference type="GO" id="GO:0005576">
    <property type="term" value="C:extracellular region"/>
    <property type="evidence" value="ECO:0007669"/>
    <property type="project" value="InterPro"/>
</dbReference>
<dbReference type="EMBL" id="CAJPVJ010026302">
    <property type="protein sequence ID" value="CAG2179237.1"/>
    <property type="molecule type" value="Genomic_DNA"/>
</dbReference>
<name>A0A7R9MKT2_9ACAR</name>
<keyword evidence="3" id="KW-0677">Repeat</keyword>
<dbReference type="Proteomes" id="UP000728032">
    <property type="component" value="Unassembled WGS sequence"/>
</dbReference>
<feature type="domain" description="Chitin-binding type-2" evidence="7">
    <location>
        <begin position="106"/>
        <end position="168"/>
    </location>
</feature>
<evidence type="ECO:0000256" key="2">
    <source>
        <dbReference type="ARBA" id="ARBA00022729"/>
    </source>
</evidence>
<evidence type="ECO:0000256" key="6">
    <source>
        <dbReference type="SAM" id="MobiDB-lite"/>
    </source>
</evidence>